<gene>
    <name evidence="3" type="ORF">CERSUDRAFT_93901</name>
</gene>
<reference evidence="3 4" key="1">
    <citation type="journal article" date="2012" name="Proc. Natl. Acad. Sci. U.S.A.">
        <title>Comparative genomics of Ceriporiopsis subvermispora and Phanerochaete chrysosporium provide insight into selective ligninolysis.</title>
        <authorList>
            <person name="Fernandez-Fueyo E."/>
            <person name="Ruiz-Duenas F.J."/>
            <person name="Ferreira P."/>
            <person name="Floudas D."/>
            <person name="Hibbett D.S."/>
            <person name="Canessa P."/>
            <person name="Larrondo L.F."/>
            <person name="James T.Y."/>
            <person name="Seelenfreund D."/>
            <person name="Lobos S."/>
            <person name="Polanco R."/>
            <person name="Tello M."/>
            <person name="Honda Y."/>
            <person name="Watanabe T."/>
            <person name="Watanabe T."/>
            <person name="Ryu J.S."/>
            <person name="Kubicek C.P."/>
            <person name="Schmoll M."/>
            <person name="Gaskell J."/>
            <person name="Hammel K.E."/>
            <person name="St John F.J."/>
            <person name="Vanden Wymelenberg A."/>
            <person name="Sabat G."/>
            <person name="Splinter BonDurant S."/>
            <person name="Syed K."/>
            <person name="Yadav J.S."/>
            <person name="Doddapaneni H."/>
            <person name="Subramanian V."/>
            <person name="Lavin J.L."/>
            <person name="Oguiza J.A."/>
            <person name="Perez G."/>
            <person name="Pisabarro A.G."/>
            <person name="Ramirez L."/>
            <person name="Santoyo F."/>
            <person name="Master E."/>
            <person name="Coutinho P.M."/>
            <person name="Henrissat B."/>
            <person name="Lombard V."/>
            <person name="Magnuson J.K."/>
            <person name="Kuees U."/>
            <person name="Hori C."/>
            <person name="Igarashi K."/>
            <person name="Samejima M."/>
            <person name="Held B.W."/>
            <person name="Barry K.W."/>
            <person name="LaButti K.M."/>
            <person name="Lapidus A."/>
            <person name="Lindquist E.A."/>
            <person name="Lucas S.M."/>
            <person name="Riley R."/>
            <person name="Salamov A.A."/>
            <person name="Hoffmeister D."/>
            <person name="Schwenk D."/>
            <person name="Hadar Y."/>
            <person name="Yarden O."/>
            <person name="de Vries R.P."/>
            <person name="Wiebenga A."/>
            <person name="Stenlid J."/>
            <person name="Eastwood D."/>
            <person name="Grigoriev I.V."/>
            <person name="Berka R.M."/>
            <person name="Blanchette R.A."/>
            <person name="Kersten P."/>
            <person name="Martinez A.T."/>
            <person name="Vicuna R."/>
            <person name="Cullen D."/>
        </authorList>
    </citation>
    <scope>NUCLEOTIDE SEQUENCE [LARGE SCALE GENOMIC DNA]</scope>
    <source>
        <strain evidence="3 4">B</strain>
    </source>
</reference>
<evidence type="ECO:0000313" key="4">
    <source>
        <dbReference type="Proteomes" id="UP000016930"/>
    </source>
</evidence>
<protein>
    <submittedName>
        <fullName evidence="3">Uncharacterized protein</fullName>
    </submittedName>
</protein>
<proteinExistence type="predicted"/>
<keyword evidence="1" id="KW-0175">Coiled coil</keyword>
<accession>M2RIS5</accession>
<dbReference type="OrthoDB" id="2758671at2759"/>
<keyword evidence="4" id="KW-1185">Reference proteome</keyword>
<evidence type="ECO:0000256" key="1">
    <source>
        <dbReference type="SAM" id="Coils"/>
    </source>
</evidence>
<dbReference type="InterPro" id="IPR046521">
    <property type="entry name" value="DUF6698"/>
</dbReference>
<name>M2RIS5_CERS8</name>
<evidence type="ECO:0000313" key="3">
    <source>
        <dbReference type="EMBL" id="EMD38372.1"/>
    </source>
</evidence>
<dbReference type="Proteomes" id="UP000016930">
    <property type="component" value="Unassembled WGS sequence"/>
</dbReference>
<dbReference type="EMBL" id="KB445795">
    <property type="protein sequence ID" value="EMD38372.1"/>
    <property type="molecule type" value="Genomic_DNA"/>
</dbReference>
<dbReference type="HOGENOM" id="CLU_518741_0_0_1"/>
<sequence>MAQAPLGVNLFPPATSTPAELFAALKAYRDALSASQMRCDMIRRENDVLKDKVDQLERQVKLLSESNSSGSGRGRARTRKLGRAMSSMDADHVLTLQAFARQFTVMVHPWLDAQWYQIDPMSLSLSALTDAKAVVANAFVGARLDAEQPATRADYADALQIHVMGEFYRMLPAVFREKNRVQLTTFAQVFGEASSQQKSNNVHACRNVAHRIWKDVDQDWFMSKRSMNDPVVRAVLGPYHERNGKGRFSRFPPLFYPDRKKVDNVNQLFLNRELPRLLCFILFSNSGLSGKKVTKSTTGKLWGIKKLTPGAIAYTLILARHLFSPDSVFGESAEYIPYMADFNIYRSLLECETPATQEVFKLWTPIVFGGTPSESDHEYIDIGGGSDEHSSAEDYAQHFRGAPVSQSIANSGNGNADADISDAAPEHARTPGVQTSTDSALPVAQATTSLATLDLASEPVLTSTLIPESKSRMLRDPAAKVRKKTFRSQCRDGPGGDGAEDVEQRMLHQLWNGLGEVNAHSELVR</sequence>
<evidence type="ECO:0000256" key="2">
    <source>
        <dbReference type="SAM" id="MobiDB-lite"/>
    </source>
</evidence>
<feature type="region of interest" description="Disordered" evidence="2">
    <location>
        <begin position="407"/>
        <end position="440"/>
    </location>
</feature>
<organism evidence="3 4">
    <name type="scientific">Ceriporiopsis subvermispora (strain B)</name>
    <name type="common">White-rot fungus</name>
    <name type="synonym">Gelatoporia subvermispora</name>
    <dbReference type="NCBI Taxonomy" id="914234"/>
    <lineage>
        <taxon>Eukaryota</taxon>
        <taxon>Fungi</taxon>
        <taxon>Dikarya</taxon>
        <taxon>Basidiomycota</taxon>
        <taxon>Agaricomycotina</taxon>
        <taxon>Agaricomycetes</taxon>
        <taxon>Polyporales</taxon>
        <taxon>Gelatoporiaceae</taxon>
        <taxon>Gelatoporia</taxon>
    </lineage>
</organism>
<dbReference type="Pfam" id="PF20414">
    <property type="entry name" value="DUF6698"/>
    <property type="match status" value="1"/>
</dbReference>
<feature type="coiled-coil region" evidence="1">
    <location>
        <begin position="39"/>
        <end position="66"/>
    </location>
</feature>
<dbReference type="AlphaFoldDB" id="M2RIS5"/>